<dbReference type="Gene3D" id="1.10.1760.20">
    <property type="match status" value="1"/>
</dbReference>
<evidence type="ECO:0000256" key="1">
    <source>
        <dbReference type="SAM" id="Phobius"/>
    </source>
</evidence>
<keyword evidence="1" id="KW-0472">Membrane</keyword>
<keyword evidence="3" id="KW-1185">Reference proteome</keyword>
<feature type="transmembrane region" description="Helical" evidence="1">
    <location>
        <begin position="15"/>
        <end position="35"/>
    </location>
</feature>
<feature type="transmembrane region" description="Helical" evidence="1">
    <location>
        <begin position="47"/>
        <end position="71"/>
    </location>
</feature>
<name>A0A073K819_9BACI</name>
<gene>
    <name evidence="2" type="ORF">BAMA_05010</name>
</gene>
<sequence>MKLSDEFRNIPLTHVKSIVLVAMLTGLTVAGRITFSFIPNVQPMTVIIIIIALVMGVKYGVLIGALSMILSNLVLGMGLWTIPQVIGYAVIALLTGIVIRPLFERIPHLAMSVYAAFTGLLYGFIMALWQAPFYGLKYFWVYWLAGLPFDMYHAIGNFIFYVALAPVFIPLLHKLLRKYYSVSI</sequence>
<dbReference type="EMBL" id="JOTN01000014">
    <property type="protein sequence ID" value="KEK18388.1"/>
    <property type="molecule type" value="Genomic_DNA"/>
</dbReference>
<proteinExistence type="predicted"/>
<evidence type="ECO:0000313" key="2">
    <source>
        <dbReference type="EMBL" id="KEK18388.1"/>
    </source>
</evidence>
<dbReference type="OrthoDB" id="5198189at2"/>
<dbReference type="Proteomes" id="UP000027822">
    <property type="component" value="Unassembled WGS sequence"/>
</dbReference>
<feature type="transmembrane region" description="Helical" evidence="1">
    <location>
        <begin position="77"/>
        <end position="99"/>
    </location>
</feature>
<dbReference type="RefSeq" id="WP_034640816.1">
    <property type="nucleotide sequence ID" value="NZ_CBCSJC010000006.1"/>
</dbReference>
<comment type="caution">
    <text evidence="2">The sequence shown here is derived from an EMBL/GenBank/DDBJ whole genome shotgun (WGS) entry which is preliminary data.</text>
</comment>
<dbReference type="STRING" id="574376.BAMA_05010"/>
<keyword evidence="1" id="KW-1133">Transmembrane helix</keyword>
<dbReference type="Pfam" id="PF12822">
    <property type="entry name" value="ECF_trnsprt"/>
    <property type="match status" value="1"/>
</dbReference>
<feature type="transmembrane region" description="Helical" evidence="1">
    <location>
        <begin position="111"/>
        <end position="131"/>
    </location>
</feature>
<organism evidence="2 3">
    <name type="scientific">Bacillus manliponensis</name>
    <dbReference type="NCBI Taxonomy" id="574376"/>
    <lineage>
        <taxon>Bacteria</taxon>
        <taxon>Bacillati</taxon>
        <taxon>Bacillota</taxon>
        <taxon>Bacilli</taxon>
        <taxon>Bacillales</taxon>
        <taxon>Bacillaceae</taxon>
        <taxon>Bacillus</taxon>
        <taxon>Bacillus cereus group</taxon>
    </lineage>
</organism>
<protein>
    <submittedName>
        <fullName evidence="2">Metal ABC transporter permease</fullName>
    </submittedName>
</protein>
<dbReference type="AlphaFoldDB" id="A0A073K819"/>
<dbReference type="InterPro" id="IPR024529">
    <property type="entry name" value="ECF_trnsprt_substrate-spec"/>
</dbReference>
<feature type="transmembrane region" description="Helical" evidence="1">
    <location>
        <begin position="151"/>
        <end position="172"/>
    </location>
</feature>
<dbReference type="eggNOG" id="COG4720">
    <property type="taxonomic scope" value="Bacteria"/>
</dbReference>
<reference evidence="2 3" key="1">
    <citation type="submission" date="2014-06" db="EMBL/GenBank/DDBJ databases">
        <title>Draft genome sequence of Bacillus manliponensis JCM 15802 (MCCC 1A00708).</title>
        <authorList>
            <person name="Lai Q."/>
            <person name="Liu Y."/>
            <person name="Shao Z."/>
        </authorList>
    </citation>
    <scope>NUCLEOTIDE SEQUENCE [LARGE SCALE GENOMIC DNA]</scope>
    <source>
        <strain evidence="2 3">JCM 15802</strain>
    </source>
</reference>
<accession>A0A073K819</accession>
<evidence type="ECO:0000313" key="3">
    <source>
        <dbReference type="Proteomes" id="UP000027822"/>
    </source>
</evidence>
<dbReference type="GO" id="GO:0022857">
    <property type="term" value="F:transmembrane transporter activity"/>
    <property type="evidence" value="ECO:0007669"/>
    <property type="project" value="InterPro"/>
</dbReference>
<keyword evidence="1" id="KW-0812">Transmembrane</keyword>